<reference evidence="8" key="2">
    <citation type="submission" date="2020-09" db="EMBL/GenBank/DDBJ databases">
        <authorList>
            <person name="Sun Q."/>
            <person name="Sedlacek I."/>
        </authorList>
    </citation>
    <scope>NUCLEOTIDE SEQUENCE</scope>
    <source>
        <strain evidence="8">CCM 7897</strain>
    </source>
</reference>
<dbReference type="InterPro" id="IPR003168">
    <property type="entry name" value="Nitrile_hydratase_bsu"/>
</dbReference>
<feature type="domain" description="Nitrile hydratase beta subunit" evidence="6">
    <location>
        <begin position="121"/>
        <end position="218"/>
    </location>
</feature>
<evidence type="ECO:0000313" key="9">
    <source>
        <dbReference type="Proteomes" id="UP000606044"/>
    </source>
</evidence>
<evidence type="ECO:0000256" key="1">
    <source>
        <dbReference type="ARBA" id="ARBA00004042"/>
    </source>
</evidence>
<gene>
    <name evidence="8" type="ORF">GCM10007301_21550</name>
</gene>
<dbReference type="Proteomes" id="UP000606044">
    <property type="component" value="Unassembled WGS sequence"/>
</dbReference>
<dbReference type="Pfam" id="PF02211">
    <property type="entry name" value="NHase_beta_C"/>
    <property type="match status" value="1"/>
</dbReference>
<evidence type="ECO:0000256" key="2">
    <source>
        <dbReference type="ARBA" id="ARBA00009098"/>
    </source>
</evidence>
<evidence type="ECO:0000259" key="7">
    <source>
        <dbReference type="Pfam" id="PF21006"/>
    </source>
</evidence>
<comment type="function">
    <text evidence="1 5">NHase catalyzes the hydration of various nitrile compounds to the corresponding amides.</text>
</comment>
<dbReference type="GO" id="GO:0046914">
    <property type="term" value="F:transition metal ion binding"/>
    <property type="evidence" value="ECO:0007669"/>
    <property type="project" value="InterPro"/>
</dbReference>
<evidence type="ECO:0000256" key="3">
    <source>
        <dbReference type="ARBA" id="ARBA00023239"/>
    </source>
</evidence>
<organism evidence="8 9">
    <name type="scientific">Azorhizobium oxalatiphilum</name>
    <dbReference type="NCBI Taxonomy" id="980631"/>
    <lineage>
        <taxon>Bacteria</taxon>
        <taxon>Pseudomonadati</taxon>
        <taxon>Pseudomonadota</taxon>
        <taxon>Alphaproteobacteria</taxon>
        <taxon>Hyphomicrobiales</taxon>
        <taxon>Xanthobacteraceae</taxon>
        <taxon>Azorhizobium</taxon>
    </lineage>
</organism>
<evidence type="ECO:0000256" key="4">
    <source>
        <dbReference type="ARBA" id="ARBA00044877"/>
    </source>
</evidence>
<dbReference type="PIRSF" id="PIRSF001427">
    <property type="entry name" value="NHase_beta"/>
    <property type="match status" value="1"/>
</dbReference>
<dbReference type="InterPro" id="IPR049054">
    <property type="entry name" value="CN_hydtase_beta-like_N"/>
</dbReference>
<keyword evidence="9" id="KW-1185">Reference proteome</keyword>
<dbReference type="InterPro" id="IPR008990">
    <property type="entry name" value="Elect_transpt_acc-like_dom_sf"/>
</dbReference>
<evidence type="ECO:0000313" key="8">
    <source>
        <dbReference type="EMBL" id="GGF61492.1"/>
    </source>
</evidence>
<keyword evidence="3 5" id="KW-0456">Lyase</keyword>
<accession>A0A917BZG2</accession>
<dbReference type="NCBIfam" id="TIGR03888">
    <property type="entry name" value="nitrile_beta"/>
    <property type="match status" value="1"/>
</dbReference>
<dbReference type="EMBL" id="BMCT01000002">
    <property type="protein sequence ID" value="GGF61492.1"/>
    <property type="molecule type" value="Genomic_DNA"/>
</dbReference>
<dbReference type="AlphaFoldDB" id="A0A917BZG2"/>
<proteinExistence type="inferred from homology"/>
<sequence>MNGAQDMGGMMGFGPIVREENEPFFHAPWERKAMGLTLAAGTTGMWSLDHARAARESLPPGEYLTSPYYGIWLKALATTMVNAGLATEREVATGVIETPPVPVKRILRPEEVAGALAKGWPASRPEPHPAPFRVGDTVRTRIMNPVHHTRLPRYARGKTGVIETVHGVHVFPDSHAQGLGENPQWLFSVCFTGEELWGADAEPGTRVSVEAWESYLEPVA</sequence>
<dbReference type="InterPro" id="IPR042262">
    <property type="entry name" value="CN_hydtase_beta_C"/>
</dbReference>
<comment type="catalytic activity">
    <reaction evidence="4 5">
        <text>an aliphatic primary amide = an aliphatic nitrile + H2O</text>
        <dbReference type="Rhea" id="RHEA:12673"/>
        <dbReference type="ChEBI" id="CHEBI:15377"/>
        <dbReference type="ChEBI" id="CHEBI:65285"/>
        <dbReference type="ChEBI" id="CHEBI:80291"/>
        <dbReference type="EC" id="4.2.1.84"/>
    </reaction>
</comment>
<dbReference type="Pfam" id="PF21006">
    <property type="entry name" value="NHase_beta_N"/>
    <property type="match status" value="1"/>
</dbReference>
<dbReference type="RefSeq" id="WP_188578284.1">
    <property type="nucleotide sequence ID" value="NZ_BMCT01000002.1"/>
</dbReference>
<evidence type="ECO:0000256" key="5">
    <source>
        <dbReference type="PIRNR" id="PIRNR001427"/>
    </source>
</evidence>
<comment type="similarity">
    <text evidence="2 5">Belongs to the nitrile hydratase subunit beta family.</text>
</comment>
<reference evidence="8" key="1">
    <citation type="journal article" date="2014" name="Int. J. Syst. Evol. Microbiol.">
        <title>Complete genome sequence of Corynebacterium casei LMG S-19264T (=DSM 44701T), isolated from a smear-ripened cheese.</title>
        <authorList>
            <consortium name="US DOE Joint Genome Institute (JGI-PGF)"/>
            <person name="Walter F."/>
            <person name="Albersmeier A."/>
            <person name="Kalinowski J."/>
            <person name="Ruckert C."/>
        </authorList>
    </citation>
    <scope>NUCLEOTIDE SEQUENCE</scope>
    <source>
        <strain evidence="8">CCM 7897</strain>
    </source>
</reference>
<dbReference type="EC" id="4.2.1.84" evidence="5"/>
<dbReference type="Gene3D" id="1.10.472.20">
    <property type="entry name" value="Nitrile hydratase, beta subunit"/>
    <property type="match status" value="1"/>
</dbReference>
<protein>
    <recommendedName>
        <fullName evidence="5">Nitrile hydratase subunit beta</fullName>
        <shortName evidence="5">NHase</shortName>
        <ecNumber evidence="5">4.2.1.84</ecNumber>
    </recommendedName>
</protein>
<comment type="caution">
    <text evidence="8">The sequence shown here is derived from an EMBL/GenBank/DDBJ whole genome shotgun (WGS) entry which is preliminary data.</text>
</comment>
<feature type="domain" description="Nitrile hydratase beta subunit-like N-terminal" evidence="7">
    <location>
        <begin position="1"/>
        <end position="100"/>
    </location>
</feature>
<dbReference type="GO" id="GO:0018822">
    <property type="term" value="F:nitrile hydratase activity"/>
    <property type="evidence" value="ECO:0007669"/>
    <property type="project" value="UniProtKB-EC"/>
</dbReference>
<dbReference type="InterPro" id="IPR024690">
    <property type="entry name" value="CN_hydtase_beta_dom_C"/>
</dbReference>
<dbReference type="SUPFAM" id="SSF50090">
    <property type="entry name" value="Electron transport accessory proteins"/>
    <property type="match status" value="1"/>
</dbReference>
<name>A0A917BZG2_9HYPH</name>
<dbReference type="Gene3D" id="2.30.30.50">
    <property type="match status" value="1"/>
</dbReference>
<evidence type="ECO:0000259" key="6">
    <source>
        <dbReference type="Pfam" id="PF02211"/>
    </source>
</evidence>